<dbReference type="Pfam" id="PF00583">
    <property type="entry name" value="Acetyltransf_1"/>
    <property type="match status" value="1"/>
</dbReference>
<dbReference type="InterPro" id="IPR016181">
    <property type="entry name" value="Acyl_CoA_acyltransferase"/>
</dbReference>
<dbReference type="EMBL" id="AXZF01000201">
    <property type="protein sequence ID" value="ERT63270.1"/>
    <property type="molecule type" value="Genomic_DNA"/>
</dbReference>
<evidence type="ECO:0000313" key="5">
    <source>
        <dbReference type="Proteomes" id="UP000017081"/>
    </source>
</evidence>
<dbReference type="CDD" id="cd04301">
    <property type="entry name" value="NAT_SF"/>
    <property type="match status" value="1"/>
</dbReference>
<keyword evidence="2" id="KW-0012">Acyltransferase</keyword>
<dbReference type="Gene3D" id="3.40.630.30">
    <property type="match status" value="1"/>
</dbReference>
<keyword evidence="1" id="KW-0808">Transferase</keyword>
<comment type="caution">
    <text evidence="4">The sequence shown here is derived from an EMBL/GenBank/DDBJ whole genome shotgun (WGS) entry which is preliminary data.</text>
</comment>
<dbReference type="eggNOG" id="COG0456">
    <property type="taxonomic scope" value="Bacteria"/>
</dbReference>
<evidence type="ECO:0000259" key="3">
    <source>
        <dbReference type="PROSITE" id="PS51186"/>
    </source>
</evidence>
<evidence type="ECO:0000313" key="4">
    <source>
        <dbReference type="EMBL" id="ERT63270.1"/>
    </source>
</evidence>
<dbReference type="STRING" id="1319815.HMPREF0202_02908"/>
<dbReference type="InterPro" id="IPR050832">
    <property type="entry name" value="Bact_Acetyltransf"/>
</dbReference>
<dbReference type="SUPFAM" id="SSF55729">
    <property type="entry name" value="Acyl-CoA N-acyltransferases (Nat)"/>
    <property type="match status" value="1"/>
</dbReference>
<proteinExistence type="predicted"/>
<gene>
    <name evidence="4" type="ORF">HMPREF0202_02908</name>
</gene>
<dbReference type="AlphaFoldDB" id="U7UVC9"/>
<dbReference type="PATRIC" id="fig|1319815.3.peg.2752"/>
<dbReference type="Proteomes" id="UP000017081">
    <property type="component" value="Unassembled WGS sequence"/>
</dbReference>
<dbReference type="PANTHER" id="PTHR43877">
    <property type="entry name" value="AMINOALKYLPHOSPHONATE N-ACETYLTRANSFERASE-RELATED-RELATED"/>
    <property type="match status" value="1"/>
</dbReference>
<reference evidence="4 5" key="1">
    <citation type="submission" date="2013-08" db="EMBL/GenBank/DDBJ databases">
        <authorList>
            <person name="Weinstock G."/>
            <person name="Sodergren E."/>
            <person name="Wylie T."/>
            <person name="Fulton L."/>
            <person name="Fulton R."/>
            <person name="Fronick C."/>
            <person name="O'Laughlin M."/>
            <person name="Godfrey J."/>
            <person name="Miner T."/>
            <person name="Herter B."/>
            <person name="Appelbaum E."/>
            <person name="Cordes M."/>
            <person name="Lek S."/>
            <person name="Wollam A."/>
            <person name="Pepin K.H."/>
            <person name="Palsikar V.B."/>
            <person name="Mitreva M."/>
            <person name="Wilson R.K."/>
        </authorList>
    </citation>
    <scope>NUCLEOTIDE SEQUENCE [LARGE SCALE GENOMIC DNA]</scope>
    <source>
        <strain evidence="4 5">ATCC BAA-474</strain>
    </source>
</reference>
<feature type="domain" description="N-acetyltransferase" evidence="3">
    <location>
        <begin position="1"/>
        <end position="167"/>
    </location>
</feature>
<accession>U7UVC9</accession>
<dbReference type="HOGENOM" id="CLU_013985_13_2_0"/>
<dbReference type="RefSeq" id="WP_023052425.1">
    <property type="nucleotide sequence ID" value="NZ_CP173060.2"/>
</dbReference>
<keyword evidence="5" id="KW-1185">Reference proteome</keyword>
<evidence type="ECO:0000256" key="1">
    <source>
        <dbReference type="ARBA" id="ARBA00022679"/>
    </source>
</evidence>
<sequence>MIRKATEIDIQKIMEIISVTIKEMKTYNNTQWDESYPQAINFSKDIDAGDLYVDELNDEIRGFVCINCIEPAEYDHIDWQSLEKAMIVHRMAVNPNFRNQGVGLSLLKFSEELALENGVSYLKTDTYSINDKMNSLFKKFGFQLAGEMEFLGKEKPFYCYDKVISKK</sequence>
<dbReference type="InterPro" id="IPR000182">
    <property type="entry name" value="GNAT_dom"/>
</dbReference>
<dbReference type="GO" id="GO:0016747">
    <property type="term" value="F:acyltransferase activity, transferring groups other than amino-acyl groups"/>
    <property type="evidence" value="ECO:0007669"/>
    <property type="project" value="InterPro"/>
</dbReference>
<dbReference type="PANTHER" id="PTHR43877:SF2">
    <property type="entry name" value="AMINOALKYLPHOSPHONATE N-ACETYLTRANSFERASE-RELATED"/>
    <property type="match status" value="1"/>
</dbReference>
<dbReference type="PROSITE" id="PS51186">
    <property type="entry name" value="GNAT"/>
    <property type="match status" value="1"/>
</dbReference>
<name>U7UVC9_9FUSO</name>
<evidence type="ECO:0000256" key="2">
    <source>
        <dbReference type="ARBA" id="ARBA00023315"/>
    </source>
</evidence>
<protein>
    <recommendedName>
        <fullName evidence="3">N-acetyltransferase domain-containing protein</fullName>
    </recommendedName>
</protein>
<organism evidence="4 5">
    <name type="scientific">Cetobacterium somerae ATCC BAA-474</name>
    <dbReference type="NCBI Taxonomy" id="1319815"/>
    <lineage>
        <taxon>Bacteria</taxon>
        <taxon>Fusobacteriati</taxon>
        <taxon>Fusobacteriota</taxon>
        <taxon>Fusobacteriia</taxon>
        <taxon>Fusobacteriales</taxon>
        <taxon>Fusobacteriaceae</taxon>
        <taxon>Cetobacterium</taxon>
    </lineage>
</organism>